<dbReference type="GO" id="GO:0009055">
    <property type="term" value="F:electron transfer activity"/>
    <property type="evidence" value="ECO:0007669"/>
    <property type="project" value="UniProtKB-UniRule"/>
</dbReference>
<feature type="binding site" evidence="11 12">
    <location>
        <position position="219"/>
    </location>
    <ligand>
        <name>[2Fe-2S] cluster</name>
        <dbReference type="ChEBI" id="CHEBI:190135"/>
    </ligand>
</feature>
<evidence type="ECO:0000256" key="8">
    <source>
        <dbReference type="ARBA" id="ARBA00022982"/>
    </source>
</evidence>
<dbReference type="OrthoDB" id="35401at2157"/>
<proteinExistence type="inferred from homology"/>
<dbReference type="InterPro" id="IPR037117">
    <property type="entry name" value="Dihydroorotate_DH_ele_sf"/>
</dbReference>
<dbReference type="Gene3D" id="2.40.30.10">
    <property type="entry name" value="Translation factors"/>
    <property type="match status" value="1"/>
</dbReference>
<dbReference type="GeneID" id="41602517"/>
<name>A0A0E3H9C3_METTT</name>
<gene>
    <name evidence="11" type="primary">pyrK</name>
    <name evidence="14" type="ORF">MSTHT_2096</name>
</gene>
<keyword evidence="2 11" id="KW-0813">Transport</keyword>
<dbReference type="InterPro" id="IPR001433">
    <property type="entry name" value="OxRdtase_FAD/NAD-bd"/>
</dbReference>
<dbReference type="PROSITE" id="PS51384">
    <property type="entry name" value="FAD_FR"/>
    <property type="match status" value="1"/>
</dbReference>
<dbReference type="Gene3D" id="2.10.240.10">
    <property type="entry name" value="Dihydroorotate dehydrogenase, electron transfer subunit"/>
    <property type="match status" value="1"/>
</dbReference>
<dbReference type="EMBL" id="CP009501">
    <property type="protein sequence ID" value="AKB13854.1"/>
    <property type="molecule type" value="Genomic_DNA"/>
</dbReference>
<dbReference type="InterPro" id="IPR012165">
    <property type="entry name" value="Cyt_c3_hydrogenase_gsu"/>
</dbReference>
<dbReference type="InterPro" id="IPR017938">
    <property type="entry name" value="Riboflavin_synthase-like_b-brl"/>
</dbReference>
<keyword evidence="4 11" id="KW-0001">2Fe-2S</keyword>
<dbReference type="GO" id="GO:0016491">
    <property type="term" value="F:oxidoreductase activity"/>
    <property type="evidence" value="ECO:0007669"/>
    <property type="project" value="UniProtKB-KW"/>
</dbReference>
<dbReference type="PATRIC" id="fig|523844.20.peg.2583"/>
<evidence type="ECO:0000313" key="14">
    <source>
        <dbReference type="EMBL" id="AKB13854.1"/>
    </source>
</evidence>
<sequence>MLPLNATIVKINEESPSVRTFFFDYQFETMKAGQFVMVWVRGVDEIPMGLSSKNSITVQKVGEATSKLFELKEGDSFGLRGPFGVGFTLPSKGERTLVIAGGVGAAPLAPYAEAARIAGAEVYTVLGARSADDLIFEKRFAEAGNVYVSTDDGSKGVKGFVTDVLNDLDLSAYDRIAVCGPEVMMASVFRLLEDRKLLEKSEFSLHRYFKCGIGVCGACCIDRSGLRVCKDGPVFSGVQLLDSELGKYTRDASGRRVKI</sequence>
<keyword evidence="14" id="KW-0560">Oxidoreductase</keyword>
<dbReference type="Pfam" id="PF00175">
    <property type="entry name" value="NAD_binding_1"/>
    <property type="match status" value="1"/>
</dbReference>
<evidence type="ECO:0000256" key="11">
    <source>
        <dbReference type="HAMAP-Rule" id="MF_01211"/>
    </source>
</evidence>
<comment type="cofactor">
    <cofactor evidence="11">
        <name>[2Fe-2S] cluster</name>
        <dbReference type="ChEBI" id="CHEBI:190135"/>
    </cofactor>
    <text evidence="11">Binds 1 [2Fe-2S] cluster per subunit.</text>
</comment>
<reference evidence="14 15" key="1">
    <citation type="submission" date="2014-07" db="EMBL/GenBank/DDBJ databases">
        <title>Methanogenic archaea and the global carbon cycle.</title>
        <authorList>
            <person name="Henriksen J.R."/>
            <person name="Luke J."/>
            <person name="Reinhart S."/>
            <person name="Benedict M.N."/>
            <person name="Youngblut N.D."/>
            <person name="Metcalf M.E."/>
            <person name="Whitaker R.J."/>
            <person name="Metcalf W.W."/>
        </authorList>
    </citation>
    <scope>NUCLEOTIDE SEQUENCE [LARGE SCALE GENOMIC DNA]</scope>
    <source>
        <strain evidence="15">ATCC 43570 / DSM 1825 / OCM 12 / VKM B-1830 / TM-1</strain>
    </source>
</reference>
<comment type="similarity">
    <text evidence="1 11">Belongs to the PyrK family.</text>
</comment>
<keyword evidence="3 11" id="KW-0285">Flavoprotein</keyword>
<dbReference type="PANTHER" id="PTHR43513">
    <property type="entry name" value="DIHYDROOROTATE DEHYDROGENASE B (NAD(+)), ELECTRON TRANSFER SUBUNIT"/>
    <property type="match status" value="1"/>
</dbReference>
<dbReference type="Gene3D" id="3.40.50.80">
    <property type="entry name" value="Nucleotide-binding domain of ferredoxin-NADP reductase (FNR) module"/>
    <property type="match status" value="1"/>
</dbReference>
<evidence type="ECO:0000256" key="1">
    <source>
        <dbReference type="ARBA" id="ARBA00006422"/>
    </source>
</evidence>
<comment type="subunit">
    <text evidence="11">Heterotetramer of 2 PyrK and 2 PyrD type B subunits.</text>
</comment>
<comment type="cofactor">
    <cofactor evidence="11">
        <name>FAD</name>
        <dbReference type="ChEBI" id="CHEBI:57692"/>
    </cofactor>
    <text evidence="11">Binds 1 FAD per subunit.</text>
</comment>
<dbReference type="HAMAP" id="MF_01211">
    <property type="entry name" value="DHODB_Fe_S_bind"/>
    <property type="match status" value="1"/>
</dbReference>
<dbReference type="GO" id="GO:0044205">
    <property type="term" value="P:'de novo' UMP biosynthetic process"/>
    <property type="evidence" value="ECO:0007669"/>
    <property type="project" value="UniProtKB-UniRule"/>
</dbReference>
<dbReference type="STRING" id="523844.MSTHT_2096"/>
<evidence type="ECO:0000313" key="15">
    <source>
        <dbReference type="Proteomes" id="UP000066529"/>
    </source>
</evidence>
<keyword evidence="7 11" id="KW-0665">Pyrimidine biosynthesis</keyword>
<dbReference type="PANTHER" id="PTHR43513:SF3">
    <property type="entry name" value="DIHYDROOROTATE DEHYDROGENASE B (NAD(+)), ELECTRON TRANSFER SUBUNIT-RELATED"/>
    <property type="match status" value="1"/>
</dbReference>
<evidence type="ECO:0000256" key="12">
    <source>
        <dbReference type="PIRSR" id="PIRSR006816-2"/>
    </source>
</evidence>
<evidence type="ECO:0000256" key="6">
    <source>
        <dbReference type="ARBA" id="ARBA00022827"/>
    </source>
</evidence>
<dbReference type="RefSeq" id="WP_048167839.1">
    <property type="nucleotide sequence ID" value="NZ_CP009501.1"/>
</dbReference>
<keyword evidence="10 11" id="KW-0411">Iron-sulfur</keyword>
<dbReference type="CDD" id="cd06220">
    <property type="entry name" value="DHOD_e_trans_like2"/>
    <property type="match status" value="1"/>
</dbReference>
<feature type="binding site" evidence="11 12">
    <location>
        <position position="229"/>
    </location>
    <ligand>
        <name>[2Fe-2S] cluster</name>
        <dbReference type="ChEBI" id="CHEBI:190135"/>
    </ligand>
</feature>
<dbReference type="PIRSF" id="PIRSF006816">
    <property type="entry name" value="Cyc3_hyd_g"/>
    <property type="match status" value="1"/>
</dbReference>
<dbReference type="SUPFAM" id="SSF52343">
    <property type="entry name" value="Ferredoxin reductase-like, C-terminal NADP-linked domain"/>
    <property type="match status" value="1"/>
</dbReference>
<dbReference type="SUPFAM" id="SSF63380">
    <property type="entry name" value="Riboflavin synthase domain-like"/>
    <property type="match status" value="1"/>
</dbReference>
<dbReference type="Pfam" id="PF10418">
    <property type="entry name" value="DHODB_Fe-S_bind"/>
    <property type="match status" value="1"/>
</dbReference>
<evidence type="ECO:0000256" key="5">
    <source>
        <dbReference type="ARBA" id="ARBA00022723"/>
    </source>
</evidence>
<dbReference type="NCBIfam" id="NF000796">
    <property type="entry name" value="PRK00054.1-1"/>
    <property type="match status" value="1"/>
</dbReference>
<evidence type="ECO:0000256" key="10">
    <source>
        <dbReference type="ARBA" id="ARBA00023014"/>
    </source>
</evidence>
<keyword evidence="8 11" id="KW-0249">Electron transport</keyword>
<dbReference type="HOGENOM" id="CLU_003827_1_1_2"/>
<feature type="domain" description="FAD-binding FR-type" evidence="13">
    <location>
        <begin position="1"/>
        <end position="89"/>
    </location>
</feature>
<accession>A0A0E3H9C3</accession>
<dbReference type="GO" id="GO:0046872">
    <property type="term" value="F:metal ion binding"/>
    <property type="evidence" value="ECO:0007669"/>
    <property type="project" value="UniProtKB-KW"/>
</dbReference>
<feature type="binding site" evidence="11 12">
    <location>
        <position position="211"/>
    </location>
    <ligand>
        <name>[2Fe-2S] cluster</name>
        <dbReference type="ChEBI" id="CHEBI:190135"/>
    </ligand>
</feature>
<evidence type="ECO:0000256" key="4">
    <source>
        <dbReference type="ARBA" id="ARBA00022714"/>
    </source>
</evidence>
<evidence type="ECO:0000256" key="7">
    <source>
        <dbReference type="ARBA" id="ARBA00022975"/>
    </source>
</evidence>
<evidence type="ECO:0000259" key="13">
    <source>
        <dbReference type="PROSITE" id="PS51384"/>
    </source>
</evidence>
<evidence type="ECO:0000256" key="2">
    <source>
        <dbReference type="ARBA" id="ARBA00022448"/>
    </source>
</evidence>
<dbReference type="GO" id="GO:0050660">
    <property type="term" value="F:flavin adenine dinucleotide binding"/>
    <property type="evidence" value="ECO:0007669"/>
    <property type="project" value="InterPro"/>
</dbReference>
<dbReference type="UniPathway" id="UPA00070">
    <property type="reaction ID" value="UER00945"/>
</dbReference>
<evidence type="ECO:0000256" key="9">
    <source>
        <dbReference type="ARBA" id="ARBA00023004"/>
    </source>
</evidence>
<dbReference type="Proteomes" id="UP000066529">
    <property type="component" value="Chromosome"/>
</dbReference>
<comment type="function">
    <text evidence="11">Responsible for channeling the electrons from the oxidation of dihydroorotate from the FMN redox center in the PyrD type B subunit to the ultimate electron acceptor NAD(+).</text>
</comment>
<dbReference type="InterPro" id="IPR039261">
    <property type="entry name" value="FNR_nucleotide-bd"/>
</dbReference>
<dbReference type="InterPro" id="IPR023455">
    <property type="entry name" value="Dihydroorotate_DHASE_ETsu"/>
</dbReference>
<keyword evidence="6 11" id="KW-0274">FAD</keyword>
<organism evidence="14 15">
    <name type="scientific">Methanosarcina thermophila (strain ATCC 43570 / DSM 1825 / OCM 12 / VKM B-1830 / TM-1)</name>
    <dbReference type="NCBI Taxonomy" id="523844"/>
    <lineage>
        <taxon>Archaea</taxon>
        <taxon>Methanobacteriati</taxon>
        <taxon>Methanobacteriota</taxon>
        <taxon>Stenosarchaea group</taxon>
        <taxon>Methanomicrobia</taxon>
        <taxon>Methanosarcinales</taxon>
        <taxon>Methanosarcinaceae</taxon>
        <taxon>Methanosarcina</taxon>
    </lineage>
</organism>
<comment type="cofactor">
    <cofactor evidence="12">
        <name>[2Fe-2S] cluster</name>
        <dbReference type="ChEBI" id="CHEBI:190135"/>
    </cofactor>
    <text evidence="12">Binds 1 [2Fe-2S] cluster per subunit.</text>
</comment>
<evidence type="ECO:0000256" key="3">
    <source>
        <dbReference type="ARBA" id="ARBA00022630"/>
    </source>
</evidence>
<dbReference type="GO" id="GO:0051537">
    <property type="term" value="F:2 iron, 2 sulfur cluster binding"/>
    <property type="evidence" value="ECO:0007669"/>
    <property type="project" value="UniProtKB-KW"/>
</dbReference>
<feature type="binding site" evidence="11 12">
    <location>
        <position position="216"/>
    </location>
    <ligand>
        <name>[2Fe-2S] cluster</name>
        <dbReference type="ChEBI" id="CHEBI:190135"/>
    </ligand>
</feature>
<dbReference type="InterPro" id="IPR017927">
    <property type="entry name" value="FAD-bd_FR_type"/>
</dbReference>
<keyword evidence="9 11" id="KW-0408">Iron</keyword>
<dbReference type="AlphaFoldDB" id="A0A0E3H9C3"/>
<dbReference type="KEGG" id="mthr:MSTHT_2096"/>
<dbReference type="InterPro" id="IPR019480">
    <property type="entry name" value="Dihydroorotate_DH_Fe-S-bd"/>
</dbReference>
<keyword evidence="5 11" id="KW-0479">Metal-binding</keyword>
<comment type="pathway">
    <text evidence="11">Pyrimidine metabolism; UMP biosynthesis via de novo pathway; orotate from (S)-dihydroorotate (NAD(+) route): step 1/1.</text>
</comment>
<dbReference type="InterPro" id="IPR050353">
    <property type="entry name" value="PyrK_electron_transfer"/>
</dbReference>
<protein>
    <recommendedName>
        <fullName evidence="11">Probable dihydroorotate dehydrogenase B (NAD(+)), electron transfer subunit</fullName>
    </recommendedName>
    <alternativeName>
        <fullName evidence="11">Dihydroorotate oxidase B, electron transfer subunit</fullName>
    </alternativeName>
</protein>